<keyword evidence="5" id="KW-1185">Reference proteome</keyword>
<dbReference type="PANTHER" id="PTHR37984">
    <property type="entry name" value="PROTEIN CBG26694"/>
    <property type="match status" value="1"/>
</dbReference>
<keyword evidence="1" id="KW-0511">Multifunctional enzyme</keyword>
<dbReference type="InterPro" id="IPR043502">
    <property type="entry name" value="DNA/RNA_pol_sf"/>
</dbReference>
<comment type="caution">
    <text evidence="4">The sequence shown here is derived from an EMBL/GenBank/DDBJ whole genome shotgun (WGS) entry which is preliminary data.</text>
</comment>
<name>A0A5B6X4D7_9ROSI</name>
<dbReference type="Pfam" id="PF17919">
    <property type="entry name" value="RT_RNaseH_2"/>
    <property type="match status" value="1"/>
</dbReference>
<dbReference type="InterPro" id="IPR041588">
    <property type="entry name" value="Integrase_H2C2"/>
</dbReference>
<dbReference type="PANTHER" id="PTHR37984:SF5">
    <property type="entry name" value="PROTEIN NYNRIN-LIKE"/>
    <property type="match status" value="1"/>
</dbReference>
<dbReference type="EMBL" id="SMMG02000001">
    <property type="protein sequence ID" value="KAA3487865.1"/>
    <property type="molecule type" value="Genomic_DNA"/>
</dbReference>
<evidence type="ECO:0000313" key="5">
    <source>
        <dbReference type="Proteomes" id="UP000325315"/>
    </source>
</evidence>
<dbReference type="InterPro" id="IPR050951">
    <property type="entry name" value="Retrovirus_Pol_polyprotein"/>
</dbReference>
<reference evidence="5" key="1">
    <citation type="journal article" date="2019" name="Plant Biotechnol. J.">
        <title>Genome sequencing of the Australian wild diploid species Gossypium australe highlights disease resistance and delayed gland morphogenesis.</title>
        <authorList>
            <person name="Cai Y."/>
            <person name="Cai X."/>
            <person name="Wang Q."/>
            <person name="Wang P."/>
            <person name="Zhang Y."/>
            <person name="Cai C."/>
            <person name="Xu Y."/>
            <person name="Wang K."/>
            <person name="Zhou Z."/>
            <person name="Wang C."/>
            <person name="Geng S."/>
            <person name="Li B."/>
            <person name="Dong Q."/>
            <person name="Hou Y."/>
            <person name="Wang H."/>
            <person name="Ai P."/>
            <person name="Liu Z."/>
            <person name="Yi F."/>
            <person name="Sun M."/>
            <person name="An G."/>
            <person name="Cheng J."/>
            <person name="Zhang Y."/>
            <person name="Shi Q."/>
            <person name="Xie Y."/>
            <person name="Shi X."/>
            <person name="Chang Y."/>
            <person name="Huang F."/>
            <person name="Chen Y."/>
            <person name="Hong S."/>
            <person name="Mi L."/>
            <person name="Sun Q."/>
            <person name="Zhang L."/>
            <person name="Zhou B."/>
            <person name="Peng R."/>
            <person name="Zhang X."/>
            <person name="Liu F."/>
        </authorList>
    </citation>
    <scope>NUCLEOTIDE SEQUENCE [LARGE SCALE GENOMIC DNA]</scope>
    <source>
        <strain evidence="5">cv. PA1801</strain>
    </source>
</reference>
<feature type="domain" description="Reverse transcriptase/retrotransposon-derived protein RNase H-like" evidence="2">
    <location>
        <begin position="2"/>
        <end position="69"/>
    </location>
</feature>
<dbReference type="InterPro" id="IPR041577">
    <property type="entry name" value="RT_RNaseH_2"/>
</dbReference>
<evidence type="ECO:0000259" key="3">
    <source>
        <dbReference type="Pfam" id="PF17921"/>
    </source>
</evidence>
<dbReference type="AlphaFoldDB" id="A0A5B6X4D7"/>
<accession>A0A5B6X4D7</accession>
<dbReference type="OrthoDB" id="1933708at2759"/>
<proteinExistence type="predicted"/>
<protein>
    <submittedName>
        <fullName evidence="4">Transposon Ty3-I Gag-Pol polyprotein</fullName>
    </submittedName>
</protein>
<dbReference type="SUPFAM" id="SSF56672">
    <property type="entry name" value="DNA/RNA polymerases"/>
    <property type="match status" value="1"/>
</dbReference>
<gene>
    <name evidence="4" type="ORF">EPI10_031664</name>
</gene>
<dbReference type="Gene3D" id="1.10.340.70">
    <property type="match status" value="1"/>
</dbReference>
<evidence type="ECO:0000256" key="1">
    <source>
        <dbReference type="ARBA" id="ARBA00023268"/>
    </source>
</evidence>
<dbReference type="Proteomes" id="UP000325315">
    <property type="component" value="Unassembled WGS sequence"/>
</dbReference>
<evidence type="ECO:0000313" key="4">
    <source>
        <dbReference type="EMBL" id="KAA3487865.1"/>
    </source>
</evidence>
<evidence type="ECO:0000259" key="2">
    <source>
        <dbReference type="Pfam" id="PF17919"/>
    </source>
</evidence>
<dbReference type="GO" id="GO:0003824">
    <property type="term" value="F:catalytic activity"/>
    <property type="evidence" value="ECO:0007669"/>
    <property type="project" value="UniProtKB-KW"/>
</dbReference>
<organism evidence="4 5">
    <name type="scientific">Gossypium australe</name>
    <dbReference type="NCBI Taxonomy" id="47621"/>
    <lineage>
        <taxon>Eukaryota</taxon>
        <taxon>Viridiplantae</taxon>
        <taxon>Streptophyta</taxon>
        <taxon>Embryophyta</taxon>
        <taxon>Tracheophyta</taxon>
        <taxon>Spermatophyta</taxon>
        <taxon>Magnoliopsida</taxon>
        <taxon>eudicotyledons</taxon>
        <taxon>Gunneridae</taxon>
        <taxon>Pentapetalae</taxon>
        <taxon>rosids</taxon>
        <taxon>malvids</taxon>
        <taxon>Malvales</taxon>
        <taxon>Malvaceae</taxon>
        <taxon>Malvoideae</taxon>
        <taxon>Gossypium</taxon>
    </lineage>
</organism>
<dbReference type="Pfam" id="PF17921">
    <property type="entry name" value="Integrase_H2C2"/>
    <property type="match status" value="1"/>
</dbReference>
<sequence>MIKDCLTNAHLLSLPDFTKTFEIECDALGIEIGAVLTQNGYPIAYLSEKLNGATLNYLTFDKEMYTLIRLYETDVDFGEVYKACEKGAFEKFYKQDGYLFREGKLCIPQGSIREVIVNEAHSGGLMGNFGLTKTLAMLHEHLFWPKMRRDVERVSD</sequence>
<feature type="domain" description="Integrase zinc-binding" evidence="3">
    <location>
        <begin position="111"/>
        <end position="154"/>
    </location>
</feature>